<dbReference type="RefSeq" id="XP_001906428.1">
    <property type="nucleotide sequence ID" value="XM_001906393.1"/>
</dbReference>
<feature type="compositionally biased region" description="Low complexity" evidence="2">
    <location>
        <begin position="222"/>
        <end position="234"/>
    </location>
</feature>
<evidence type="ECO:0000256" key="1">
    <source>
        <dbReference type="ARBA" id="ARBA00010790"/>
    </source>
</evidence>
<dbReference type="PANTHER" id="PTHR11552">
    <property type="entry name" value="GLUCOSE-METHANOL-CHOLINE GMC OXIDOREDUCTASE"/>
    <property type="match status" value="1"/>
</dbReference>
<evidence type="ECO:0000259" key="3">
    <source>
        <dbReference type="Pfam" id="PF00732"/>
    </source>
</evidence>
<dbReference type="Gene3D" id="3.80.10.10">
    <property type="entry name" value="Ribonuclease Inhibitor"/>
    <property type="match status" value="1"/>
</dbReference>
<dbReference type="InterPro" id="IPR032675">
    <property type="entry name" value="LRR_dom_sf"/>
</dbReference>
<feature type="region of interest" description="Disordered" evidence="2">
    <location>
        <begin position="1289"/>
        <end position="1319"/>
    </location>
</feature>
<feature type="domain" description="Glucose-methanol-choline oxidoreductase C-terminal" evidence="4">
    <location>
        <begin position="1201"/>
        <end position="1396"/>
    </location>
</feature>
<feature type="domain" description="Glucose-methanol-choline oxidoreductase N-terminal" evidence="3">
    <location>
        <begin position="799"/>
        <end position="1087"/>
    </location>
</feature>
<name>B2AQF5_PODAN</name>
<organism evidence="5">
    <name type="scientific">Podospora anserina (strain S / ATCC MYA-4624 / DSM 980 / FGSC 10383)</name>
    <name type="common">Pleurage anserina</name>
    <dbReference type="NCBI Taxonomy" id="515849"/>
    <lineage>
        <taxon>Eukaryota</taxon>
        <taxon>Fungi</taxon>
        <taxon>Dikarya</taxon>
        <taxon>Ascomycota</taxon>
        <taxon>Pezizomycotina</taxon>
        <taxon>Sordariomycetes</taxon>
        <taxon>Sordariomycetidae</taxon>
        <taxon>Sordariales</taxon>
        <taxon>Podosporaceae</taxon>
        <taxon>Podospora</taxon>
        <taxon>Podospora anserina</taxon>
    </lineage>
</organism>
<sequence>MALPAVSVLSGTMASLSLSSESEPPSRTRLGLEHLPNELLIPIAQILVPAPPQTTRFALRPTGTWEFRDAEHQWAHWLASHRNLLALAQTSRRMVAIAKPLLYHTIIIPNPKSLVVLYHRLYTRPEIRPWVRELSCLVSLAEENTILGTYREWANIRGDTWAIPPVSHDTSIASELLKRVLLHSVNLRDFLVAFPDHALTATSLTEPQQDEPDPPQSHHDQYQQTQDQQQQPQQPRLGAFVLPVSIPARRVLHRYIHPVGGQVAWRWFDISFFFPLDRLRNLTSLRIYCNREDGARDRSLSRILADYAVTILPQLRQLKTLELCCDQATVTSSVDSKTLSLPALPQLETIRFYGSSIREPNLVAFCLACTNLQTLVVHFEASSTDEDREDLPEGKTLSEALRERAATLRALELVAFSEGHYLTRGRERPRKPENHRLICIPDLIHLESLTLDYRGVFGTLGILEEDDGERLCQLLPESLQDFTLVCEWGTENDWKQSYMANLDMVLHGVQCLCQSRTRSPNLATISLAIHSWPAEGKFHRRFRREVEAVRRRCAWAGIQFRTFDLLPSYRDEDEPEFQDGDEEAGPAGQDEGHSDEWESGEETGPGPSRAAAPATGGGSLLIPPDDYDYPELEEEDEASEYYNSGDEEPDPERAARRPPTFEAFVEDICSEVSFRVALIPRLYVGQICTEYLACLPILPRFQPCLAMNTRSTELPYAVGHDIDVNEIGLLVGSQLMDLGAAPTLGSTNLPGTLSLASTHPLHTHGEPLLYNYTQSQVYQAVTMPLPSTSPPHLPPKEHDYIIIGGGTAGCVLASTLASDRNVSILLLEKGHERDNLLSRNPLFSQNFELPGLQSVCRLSEPVLGTQQQRAKIWAAEAMGGTSRINGSLWTRGIPAGYDFWAKEFGLTEWSWGKVEPFFEMIEEKVPRREPNEVLEMVAFVDKTAGAVGLPLEDNVNSPRAKAQACFRMHQTVDERGTKASQNRIWLDSETVKKTPNLIIATGYTATGLQLNSTGARVEGVWVKDATGKYPGMNLFKVKKEIIVCSGVVGTPELLMKSGIGPRDQLTPLGIPVVRELNHVGRNLTDHTSFPIMSEIPQNHTIHSLQNPFVLVWQLLKWLIWGKGLLAASSTPRTLFVQSSAIDDTSMSILTRNPDTGQCTMDPNDTANIPNIEIMVTPVNTFMEAVIPNKSLTSWYATLVQPFSRGQVQLSPSPSGRSEDDPAIKIIYPMMTDERDWAVMRKAMRFGMRFAEEFANQYPHSAVLSFAPGMDLMYLDSVIEAKRAKGKTNKAESSAGVPYITDPHTQMSSSSSQQVPQGYRGKTWQTVTDLEIDEYAKRVWASALHATSTCRMSLSPEGGVVDQRLRVHGIENLRIADASVFPAIPSAHTMAPTVMVGRRLGEMILEEAGRSG</sequence>
<feature type="compositionally biased region" description="Acidic residues" evidence="2">
    <location>
        <begin position="571"/>
        <end position="584"/>
    </location>
</feature>
<dbReference type="InterPro" id="IPR007867">
    <property type="entry name" value="GMC_OxRtase_C"/>
</dbReference>
<dbReference type="InterPro" id="IPR036188">
    <property type="entry name" value="FAD/NAD-bd_sf"/>
</dbReference>
<protein>
    <submittedName>
        <fullName evidence="5">Podospora anserina S mat+ genomic DNA chromosome 4, supercontig 4</fullName>
    </submittedName>
</protein>
<dbReference type="Gene3D" id="3.50.50.60">
    <property type="entry name" value="FAD/NAD(P)-binding domain"/>
    <property type="match status" value="2"/>
</dbReference>
<evidence type="ECO:0000256" key="2">
    <source>
        <dbReference type="SAM" id="MobiDB-lite"/>
    </source>
</evidence>
<dbReference type="GO" id="GO:0050660">
    <property type="term" value="F:flavin adenine dinucleotide binding"/>
    <property type="evidence" value="ECO:0007669"/>
    <property type="project" value="InterPro"/>
</dbReference>
<feature type="region of interest" description="Disordered" evidence="2">
    <location>
        <begin position="569"/>
        <end position="657"/>
    </location>
</feature>
<dbReference type="VEuPathDB" id="FungiDB:PODANS_4_4320"/>
<evidence type="ECO:0000313" key="5">
    <source>
        <dbReference type="EMBL" id="CAP67095.1"/>
    </source>
</evidence>
<dbReference type="EMBL" id="CU633895">
    <property type="protein sequence ID" value="CAP67095.1"/>
    <property type="molecule type" value="Genomic_DNA"/>
</dbReference>
<dbReference type="Pfam" id="PF00732">
    <property type="entry name" value="GMC_oxred_N"/>
    <property type="match status" value="1"/>
</dbReference>
<feature type="compositionally biased region" description="Acidic residues" evidence="2">
    <location>
        <begin position="625"/>
        <end position="650"/>
    </location>
</feature>
<proteinExistence type="inferred from homology"/>
<dbReference type="OrthoDB" id="269227at2759"/>
<dbReference type="Pfam" id="PF05199">
    <property type="entry name" value="GMC_oxred_C"/>
    <property type="match status" value="1"/>
</dbReference>
<dbReference type="SUPFAM" id="SSF54373">
    <property type="entry name" value="FAD-linked reductases, C-terminal domain"/>
    <property type="match status" value="1"/>
</dbReference>
<dbReference type="HOGENOM" id="CLU_253652_0_0_1"/>
<dbReference type="GeneID" id="6190692"/>
<dbReference type="KEGG" id="pan:PODANSg3457"/>
<dbReference type="PANTHER" id="PTHR11552:SF219">
    <property type="entry name" value="GLUCOSE-METHANOL-CHOLINE OXIDOREDUCTASE N-TERMINAL DOMAIN-CONTAINING PROTEIN"/>
    <property type="match status" value="1"/>
</dbReference>
<dbReference type="InterPro" id="IPR000172">
    <property type="entry name" value="GMC_OxRdtase_N"/>
</dbReference>
<evidence type="ECO:0000259" key="4">
    <source>
        <dbReference type="Pfam" id="PF05199"/>
    </source>
</evidence>
<dbReference type="SUPFAM" id="SSF52047">
    <property type="entry name" value="RNI-like"/>
    <property type="match status" value="1"/>
</dbReference>
<dbReference type="SUPFAM" id="SSF51905">
    <property type="entry name" value="FAD/NAD(P)-binding domain"/>
    <property type="match status" value="1"/>
</dbReference>
<feature type="region of interest" description="Disordered" evidence="2">
    <location>
        <begin position="205"/>
        <end position="234"/>
    </location>
</feature>
<dbReference type="Gene3D" id="3.30.560.10">
    <property type="entry name" value="Glucose Oxidase, domain 3"/>
    <property type="match status" value="1"/>
</dbReference>
<reference evidence="5" key="2">
    <citation type="submission" date="2008-07" db="EMBL/GenBank/DDBJ databases">
        <authorList>
            <person name="Genoscope - CEA"/>
        </authorList>
    </citation>
    <scope>NUCLEOTIDE SEQUENCE</scope>
    <source>
        <strain evidence="5">S mat+</strain>
    </source>
</reference>
<comment type="similarity">
    <text evidence="1">Belongs to the GMC oxidoreductase family.</text>
</comment>
<accession>B2AQF5</accession>
<reference evidence="5" key="1">
    <citation type="journal article" date="2008" name="Genome Biol.">
        <title>The genome sequence of the model ascomycete fungus Podospora anserina.</title>
        <authorList>
            <person name="Espagne E."/>
            <person name="Lespinet O."/>
            <person name="Malagnac F."/>
            <person name="Da Silva C."/>
            <person name="Jaillon O."/>
            <person name="Porcel B.M."/>
            <person name="Couloux A."/>
            <person name="Aury J.-M."/>
            <person name="Segurens B."/>
            <person name="Poulain J."/>
            <person name="Anthouard V."/>
            <person name="Grossetete S."/>
            <person name="Khalili H."/>
            <person name="Coppin E."/>
            <person name="Dequard-Chablat M."/>
            <person name="Picard M."/>
            <person name="Contamine V."/>
            <person name="Arnaise S."/>
            <person name="Bourdais A."/>
            <person name="Berteaux-Lecellier V."/>
            <person name="Gautheret D."/>
            <person name="de Vries R.P."/>
            <person name="Battaglia E."/>
            <person name="Coutinho P.M."/>
            <person name="Danchin E.G.J."/>
            <person name="Henrissat B."/>
            <person name="El Khoury R."/>
            <person name="Sainsard-Chanet A."/>
            <person name="Boivin A."/>
            <person name="Pinan-Lucarre B."/>
            <person name="Sellem C.H."/>
            <person name="Debuchy R."/>
            <person name="Wincker P."/>
            <person name="Weissenbach J."/>
            <person name="Silar P."/>
        </authorList>
    </citation>
    <scope>NUCLEOTIDE SEQUENCE [LARGE SCALE GENOMIC DNA]</scope>
    <source>
        <strain evidence="5">S mat+</strain>
    </source>
</reference>
<dbReference type="InterPro" id="IPR012132">
    <property type="entry name" value="GMC_OxRdtase"/>
</dbReference>
<gene>
    <name evidence="5" type="ORF">PODANS_4_4320</name>
</gene>
<dbReference type="GO" id="GO:0016614">
    <property type="term" value="F:oxidoreductase activity, acting on CH-OH group of donors"/>
    <property type="evidence" value="ECO:0007669"/>
    <property type="project" value="InterPro"/>
</dbReference>